<gene>
    <name evidence="1" type="ORF">M408DRAFT_327781</name>
</gene>
<dbReference type="Proteomes" id="UP000054097">
    <property type="component" value="Unassembled WGS sequence"/>
</dbReference>
<keyword evidence="2" id="KW-1185">Reference proteome</keyword>
<organism evidence="1 2">
    <name type="scientific">Serendipita vermifera MAFF 305830</name>
    <dbReference type="NCBI Taxonomy" id="933852"/>
    <lineage>
        <taxon>Eukaryota</taxon>
        <taxon>Fungi</taxon>
        <taxon>Dikarya</taxon>
        <taxon>Basidiomycota</taxon>
        <taxon>Agaricomycotina</taxon>
        <taxon>Agaricomycetes</taxon>
        <taxon>Sebacinales</taxon>
        <taxon>Serendipitaceae</taxon>
        <taxon>Serendipita</taxon>
    </lineage>
</organism>
<name>A0A0C3BH60_SERVB</name>
<reference evidence="1 2" key="1">
    <citation type="submission" date="2014-04" db="EMBL/GenBank/DDBJ databases">
        <authorList>
            <consortium name="DOE Joint Genome Institute"/>
            <person name="Kuo A."/>
            <person name="Zuccaro A."/>
            <person name="Kohler A."/>
            <person name="Nagy L.G."/>
            <person name="Floudas D."/>
            <person name="Copeland A."/>
            <person name="Barry K.W."/>
            <person name="Cichocki N."/>
            <person name="Veneault-Fourrey C."/>
            <person name="LaButti K."/>
            <person name="Lindquist E.A."/>
            <person name="Lipzen A."/>
            <person name="Lundell T."/>
            <person name="Morin E."/>
            <person name="Murat C."/>
            <person name="Sun H."/>
            <person name="Tunlid A."/>
            <person name="Henrissat B."/>
            <person name="Grigoriev I.V."/>
            <person name="Hibbett D.S."/>
            <person name="Martin F."/>
            <person name="Nordberg H.P."/>
            <person name="Cantor M.N."/>
            <person name="Hua S.X."/>
        </authorList>
    </citation>
    <scope>NUCLEOTIDE SEQUENCE [LARGE SCALE GENOMIC DNA]</scope>
    <source>
        <strain evidence="1 2">MAFF 305830</strain>
    </source>
</reference>
<sequence>MSSVDINVTAVPHTNPATVSYELLVPENYGAVLYGSVTAGWTQRVIAKLYNGNHTDPNSLLVGYTFEGSGNKLLPLYSMEGPPTFPSPGVALGGVLSFFSEDSKTYTATIEPATQPRKLVLEFAAQRPGQSFVDSKTQFKKNKIANYAINFTFYTEDGFDGDNHDTTFSVGFVATKKP</sequence>
<dbReference type="HOGENOM" id="CLU_1511494_0_0_1"/>
<evidence type="ECO:0000313" key="1">
    <source>
        <dbReference type="EMBL" id="KIM30811.1"/>
    </source>
</evidence>
<dbReference type="EMBL" id="KN824283">
    <property type="protein sequence ID" value="KIM30811.1"/>
    <property type="molecule type" value="Genomic_DNA"/>
</dbReference>
<proteinExistence type="predicted"/>
<accession>A0A0C3BH60</accession>
<dbReference type="AlphaFoldDB" id="A0A0C3BH60"/>
<evidence type="ECO:0000313" key="2">
    <source>
        <dbReference type="Proteomes" id="UP000054097"/>
    </source>
</evidence>
<reference evidence="2" key="2">
    <citation type="submission" date="2015-01" db="EMBL/GenBank/DDBJ databases">
        <title>Evolutionary Origins and Diversification of the Mycorrhizal Mutualists.</title>
        <authorList>
            <consortium name="DOE Joint Genome Institute"/>
            <consortium name="Mycorrhizal Genomics Consortium"/>
            <person name="Kohler A."/>
            <person name="Kuo A."/>
            <person name="Nagy L.G."/>
            <person name="Floudas D."/>
            <person name="Copeland A."/>
            <person name="Barry K.W."/>
            <person name="Cichocki N."/>
            <person name="Veneault-Fourrey C."/>
            <person name="LaButti K."/>
            <person name="Lindquist E.A."/>
            <person name="Lipzen A."/>
            <person name="Lundell T."/>
            <person name="Morin E."/>
            <person name="Murat C."/>
            <person name="Riley R."/>
            <person name="Ohm R."/>
            <person name="Sun H."/>
            <person name="Tunlid A."/>
            <person name="Henrissat B."/>
            <person name="Grigoriev I.V."/>
            <person name="Hibbett D.S."/>
            <person name="Martin F."/>
        </authorList>
    </citation>
    <scope>NUCLEOTIDE SEQUENCE [LARGE SCALE GENOMIC DNA]</scope>
    <source>
        <strain evidence="2">MAFF 305830</strain>
    </source>
</reference>
<protein>
    <submittedName>
        <fullName evidence="1">Uncharacterized protein</fullName>
    </submittedName>
</protein>